<dbReference type="RefSeq" id="WP_013278752.1">
    <property type="nucleotide sequence ID" value="NC_014378.1"/>
</dbReference>
<comment type="function">
    <text evidence="8">Uptake of L-lactate across the membrane. Can also transport D-lactate and glycolate.</text>
</comment>
<evidence type="ECO:0000313" key="9">
    <source>
        <dbReference type="EMBL" id="ADL13307.1"/>
    </source>
</evidence>
<keyword evidence="3 8" id="KW-0813">Transport</keyword>
<name>D9QS16_ACEAZ</name>
<feature type="transmembrane region" description="Helical" evidence="8">
    <location>
        <begin position="158"/>
        <end position="179"/>
    </location>
</feature>
<proteinExistence type="inferred from homology"/>
<keyword evidence="5 8" id="KW-0812">Transmembrane</keyword>
<dbReference type="PANTHER" id="PTHR30003">
    <property type="entry name" value="L-LACTATE PERMEASE"/>
    <property type="match status" value="1"/>
</dbReference>
<evidence type="ECO:0000256" key="6">
    <source>
        <dbReference type="ARBA" id="ARBA00022989"/>
    </source>
</evidence>
<feature type="transmembrane region" description="Helical" evidence="8">
    <location>
        <begin position="104"/>
        <end position="123"/>
    </location>
</feature>
<sequence>MSLTMSALIATLPIVVVGILMVGFMWSSNKAMPLGFLTAAIIGLVFWDMPMKWVTASTISGVINAFSILLIVFGAILILKTLQGAGAVDSIGASLTGVTKDRRVQVLLIAFLLGSFFEGAAGFGTPAAVGAPLLVGLGFPPLVAAIVALICDSVSVSFGAVGVPIWGGFAALEGVVNLPEGMTFLQFLQNIGVYTAFLHFIVGSFIPLVAVLMTTKITKGSFKDGLEIWPLALFTGLSYTIPSTIIAYISGPELPALMGSLIAIPIIVFVVSQGWLVPEDEWEFKPQSEWDSSWIGDIEPGDSDVEAEMSAFMAWLPYVLIGLILLVGRLEVFGLTPLLKSVSFGWTEIFGTSAGSTITPFYNPGIFPFIFIAILMPMIYGMKGEKVAKAWKDTFKTLLPAAVALVFTLGMVKIMMNSGPAVGGDSMLVVMAKAAASLTGRLWILLASIAGILGSFISGSATVSDIMFANFQYATALEINAPRTIILALQAIGGAAGNMICIHNVVAACATVGIVGKEGLIIRKNLFVALAYGLLAGIAAWILITLQPGIF</sequence>
<dbReference type="AlphaFoldDB" id="D9QS16"/>
<dbReference type="KEGG" id="aar:Acear_1802"/>
<keyword evidence="4 8" id="KW-1003">Cell membrane</keyword>
<evidence type="ECO:0000256" key="7">
    <source>
        <dbReference type="ARBA" id="ARBA00023136"/>
    </source>
</evidence>
<comment type="subcellular location">
    <subcellularLocation>
        <location evidence="1 8">Cell membrane</location>
        <topology evidence="1 8">Multi-pass membrane protein</topology>
    </subcellularLocation>
</comment>
<dbReference type="STRING" id="574087.Acear_1802"/>
<evidence type="ECO:0000256" key="8">
    <source>
        <dbReference type="RuleBase" id="RU365092"/>
    </source>
</evidence>
<keyword evidence="10" id="KW-1185">Reference proteome</keyword>
<feature type="transmembrane region" description="Helical" evidence="8">
    <location>
        <begin position="526"/>
        <end position="544"/>
    </location>
</feature>
<gene>
    <name evidence="9" type="ordered locus">Acear_1802</name>
</gene>
<accession>D9QS16</accession>
<dbReference type="GO" id="GO:0015295">
    <property type="term" value="F:solute:proton symporter activity"/>
    <property type="evidence" value="ECO:0007669"/>
    <property type="project" value="TreeGrafter"/>
</dbReference>
<evidence type="ECO:0000256" key="1">
    <source>
        <dbReference type="ARBA" id="ARBA00004651"/>
    </source>
</evidence>
<protein>
    <recommendedName>
        <fullName evidence="8">L-lactate permease</fullName>
    </recommendedName>
</protein>
<dbReference type="eggNOG" id="COG1620">
    <property type="taxonomic scope" value="Bacteria"/>
</dbReference>
<feature type="transmembrane region" description="Helical" evidence="8">
    <location>
        <begin position="256"/>
        <end position="277"/>
    </location>
</feature>
<evidence type="ECO:0000256" key="4">
    <source>
        <dbReference type="ARBA" id="ARBA00022475"/>
    </source>
</evidence>
<dbReference type="Pfam" id="PF02652">
    <property type="entry name" value="Lactate_perm"/>
    <property type="match status" value="1"/>
</dbReference>
<evidence type="ECO:0000256" key="2">
    <source>
        <dbReference type="ARBA" id="ARBA00010100"/>
    </source>
</evidence>
<dbReference type="NCBIfam" id="TIGR00795">
    <property type="entry name" value="lctP"/>
    <property type="match status" value="1"/>
</dbReference>
<dbReference type="OrthoDB" id="9761056at2"/>
<dbReference type="Proteomes" id="UP000001661">
    <property type="component" value="Chromosome"/>
</dbReference>
<dbReference type="GO" id="GO:0005886">
    <property type="term" value="C:plasma membrane"/>
    <property type="evidence" value="ECO:0007669"/>
    <property type="project" value="UniProtKB-SubCell"/>
</dbReference>
<feature type="transmembrane region" description="Helical" evidence="8">
    <location>
        <begin position="53"/>
        <end position="79"/>
    </location>
</feature>
<organism evidence="9 10">
    <name type="scientific">Acetohalobium arabaticum (strain ATCC 49924 / DSM 5501 / Z-7288)</name>
    <dbReference type="NCBI Taxonomy" id="574087"/>
    <lineage>
        <taxon>Bacteria</taxon>
        <taxon>Bacillati</taxon>
        <taxon>Bacillota</taxon>
        <taxon>Clostridia</taxon>
        <taxon>Halanaerobiales</taxon>
        <taxon>Halobacteroidaceae</taxon>
        <taxon>Acetohalobium</taxon>
    </lineage>
</organism>
<feature type="transmembrane region" description="Helical" evidence="8">
    <location>
        <begin position="401"/>
        <end position="422"/>
    </location>
</feature>
<dbReference type="PANTHER" id="PTHR30003:SF0">
    <property type="entry name" value="GLYCOLATE PERMEASE GLCA-RELATED"/>
    <property type="match status" value="1"/>
</dbReference>
<dbReference type="HOGENOM" id="CLU_021628_4_1_9"/>
<feature type="transmembrane region" description="Helical" evidence="8">
    <location>
        <begin position="361"/>
        <end position="380"/>
    </location>
</feature>
<feature type="transmembrane region" description="Helical" evidence="8">
    <location>
        <begin position="129"/>
        <end position="151"/>
    </location>
</feature>
<keyword evidence="6 8" id="KW-1133">Transmembrane helix</keyword>
<evidence type="ECO:0000256" key="3">
    <source>
        <dbReference type="ARBA" id="ARBA00022448"/>
    </source>
</evidence>
<comment type="similarity">
    <text evidence="2 8">Belongs to the lactate permease family.</text>
</comment>
<keyword evidence="7 8" id="KW-0472">Membrane</keyword>
<reference evidence="9 10" key="1">
    <citation type="journal article" date="2010" name="Stand. Genomic Sci.">
        <title>Complete genome sequence of Acetohalobium arabaticum type strain (Z-7288).</title>
        <authorList>
            <person name="Sikorski J."/>
            <person name="Lapidus A."/>
            <person name="Chertkov O."/>
            <person name="Lucas S."/>
            <person name="Copeland A."/>
            <person name="Glavina Del Rio T."/>
            <person name="Nolan M."/>
            <person name="Tice H."/>
            <person name="Cheng J.F."/>
            <person name="Han C."/>
            <person name="Brambilla E."/>
            <person name="Pitluck S."/>
            <person name="Liolios K."/>
            <person name="Ivanova N."/>
            <person name="Mavromatis K."/>
            <person name="Mikhailova N."/>
            <person name="Pati A."/>
            <person name="Bruce D."/>
            <person name="Detter C."/>
            <person name="Tapia R."/>
            <person name="Goodwin L."/>
            <person name="Chen A."/>
            <person name="Palaniappan K."/>
            <person name="Land M."/>
            <person name="Hauser L."/>
            <person name="Chang Y.J."/>
            <person name="Jeffries C.D."/>
            <person name="Rohde M."/>
            <person name="Goker M."/>
            <person name="Spring S."/>
            <person name="Woyke T."/>
            <person name="Bristow J."/>
            <person name="Eisen J.A."/>
            <person name="Markowitz V."/>
            <person name="Hugenholtz P."/>
            <person name="Kyrpides N.C."/>
            <person name="Klenk H.P."/>
        </authorList>
    </citation>
    <scope>NUCLEOTIDE SEQUENCE [LARGE SCALE GENOMIC DNA]</scope>
    <source>
        <strain evidence="10">ATCC 49924 / DSM 5501 / Z-7288</strain>
    </source>
</reference>
<feature type="transmembrane region" description="Helical" evidence="8">
    <location>
        <begin position="312"/>
        <end position="330"/>
    </location>
</feature>
<feature type="transmembrane region" description="Helical" evidence="8">
    <location>
        <begin position="6"/>
        <end position="24"/>
    </location>
</feature>
<evidence type="ECO:0000313" key="10">
    <source>
        <dbReference type="Proteomes" id="UP000001661"/>
    </source>
</evidence>
<dbReference type="InterPro" id="IPR003804">
    <property type="entry name" value="Lactate_perm"/>
</dbReference>
<feature type="transmembrane region" description="Helical" evidence="8">
    <location>
        <begin position="191"/>
        <end position="214"/>
    </location>
</feature>
<feature type="transmembrane region" description="Helical" evidence="8">
    <location>
        <begin position="226"/>
        <end position="250"/>
    </location>
</feature>
<feature type="transmembrane region" description="Helical" evidence="8">
    <location>
        <begin position="31"/>
        <end position="47"/>
    </location>
</feature>
<feature type="transmembrane region" description="Helical" evidence="8">
    <location>
        <begin position="442"/>
        <end position="463"/>
    </location>
</feature>
<evidence type="ECO:0000256" key="5">
    <source>
        <dbReference type="ARBA" id="ARBA00022692"/>
    </source>
</evidence>
<dbReference type="EMBL" id="CP002105">
    <property type="protein sequence ID" value="ADL13307.1"/>
    <property type="molecule type" value="Genomic_DNA"/>
</dbReference>
<dbReference type="GO" id="GO:0015129">
    <property type="term" value="F:lactate transmembrane transporter activity"/>
    <property type="evidence" value="ECO:0007669"/>
    <property type="project" value="UniProtKB-UniRule"/>
</dbReference>